<dbReference type="OrthoDB" id="7063706at2"/>
<evidence type="ECO:0000256" key="3">
    <source>
        <dbReference type="HAMAP-Rule" id="MF_01217"/>
    </source>
</evidence>
<comment type="PTM">
    <text evidence="3">4'-phosphopantetheine is transferred from CoA to a specific serine of apo-ACP by AcpS. This modification is essential for activity because fatty acids are bound in thioester linkage to the sulfhydryl of the prosthetic group.</text>
</comment>
<keyword evidence="6" id="KW-1185">Reference proteome</keyword>
<accession>C6XD22</accession>
<dbReference type="PROSITE" id="PS50075">
    <property type="entry name" value="CARRIER"/>
    <property type="match status" value="1"/>
</dbReference>
<feature type="modified residue" description="O-(pantetheine 4'-phosphoryl)serine" evidence="3">
    <location>
        <position position="36"/>
    </location>
</feature>
<keyword evidence="3" id="KW-0276">Fatty acid metabolism</keyword>
<evidence type="ECO:0000256" key="2">
    <source>
        <dbReference type="ARBA" id="ARBA00022553"/>
    </source>
</evidence>
<proteinExistence type="inferred from homology"/>
<keyword evidence="2 3" id="KW-0597">Phosphoprotein</keyword>
<dbReference type="HAMAP" id="MF_01217">
    <property type="entry name" value="Acyl_carrier"/>
    <property type="match status" value="1"/>
</dbReference>
<dbReference type="Gene3D" id="1.10.1200.10">
    <property type="entry name" value="ACP-like"/>
    <property type="match status" value="1"/>
</dbReference>
<keyword evidence="3" id="KW-0963">Cytoplasm</keyword>
<reference evidence="5 6" key="2">
    <citation type="journal article" date="2011" name="J. Bacteriol.">
        <title>Genomes of three methylotrophs from a single niche uncover genetic and metabolic divergence of Methylophilaceae.</title>
        <authorList>
            <person name="Lapidus A."/>
            <person name="Clum A."/>
            <person name="Labutti K."/>
            <person name="Kaluzhnaya M.G."/>
            <person name="Lim S."/>
            <person name="Beck D.A."/>
            <person name="Glavina Del Rio T."/>
            <person name="Nolan M."/>
            <person name="Mavromatis K."/>
            <person name="Huntemann M."/>
            <person name="Lucas S."/>
            <person name="Lidstrom M.E."/>
            <person name="Ivanova N."/>
            <person name="Chistoserdova L."/>
        </authorList>
    </citation>
    <scope>NUCLEOTIDE SEQUENCE [LARGE SCALE GENOMIC DNA]</scope>
    <source>
        <strain evidence="5 6">SIP3-4</strain>
    </source>
</reference>
<organism evidence="5 6">
    <name type="scientific">Methylovorus glucosotrophus (strain SIP3-4)</name>
    <dbReference type="NCBI Taxonomy" id="582744"/>
    <lineage>
        <taxon>Bacteria</taxon>
        <taxon>Pseudomonadati</taxon>
        <taxon>Pseudomonadota</taxon>
        <taxon>Betaproteobacteria</taxon>
        <taxon>Nitrosomonadales</taxon>
        <taxon>Methylophilaceae</taxon>
        <taxon>Methylovorus</taxon>
    </lineage>
</organism>
<dbReference type="HOGENOM" id="CLU_108696_3_4_4"/>
<name>C6XD22_METGS</name>
<sequence length="86" mass="9634">MENTFETVRTLIAEKLEIDKATITPDSVLTEIGLDSLDTFDIIFEAEDTFGIKVPTPKEEIKTVQDVANLLDQLLQEQAPSLQVQK</sequence>
<dbReference type="eggNOG" id="COG0236">
    <property type="taxonomic scope" value="Bacteria"/>
</dbReference>
<evidence type="ECO:0000259" key="4">
    <source>
        <dbReference type="PROSITE" id="PS50075"/>
    </source>
</evidence>
<evidence type="ECO:0000256" key="1">
    <source>
        <dbReference type="ARBA" id="ARBA00022450"/>
    </source>
</evidence>
<evidence type="ECO:0000313" key="5">
    <source>
        <dbReference type="EMBL" id="ACT50447.1"/>
    </source>
</evidence>
<dbReference type="UniPathway" id="UPA00094"/>
<dbReference type="InterPro" id="IPR009081">
    <property type="entry name" value="PP-bd_ACP"/>
</dbReference>
<comment type="function">
    <text evidence="3">Carrier of the growing fatty acid chain in fatty acid biosynthesis.</text>
</comment>
<keyword evidence="3" id="KW-0444">Lipid biosynthesis</keyword>
<dbReference type="Proteomes" id="UP000002743">
    <property type="component" value="Chromosome"/>
</dbReference>
<dbReference type="SUPFAM" id="SSF47336">
    <property type="entry name" value="ACP-like"/>
    <property type="match status" value="1"/>
</dbReference>
<dbReference type="RefSeq" id="WP_013442057.1">
    <property type="nucleotide sequence ID" value="NC_012969.1"/>
</dbReference>
<dbReference type="GO" id="GO:0005737">
    <property type="term" value="C:cytoplasm"/>
    <property type="evidence" value="ECO:0007669"/>
    <property type="project" value="UniProtKB-SubCell"/>
</dbReference>
<gene>
    <name evidence="3" type="primary">acpP</name>
    <name evidence="5" type="ordered locus">Msip34_1201</name>
</gene>
<comment type="pathway">
    <text evidence="3">Lipid metabolism; fatty acid biosynthesis.</text>
</comment>
<protein>
    <recommendedName>
        <fullName evidence="3">Acyl carrier protein</fullName>
        <shortName evidence="3">ACP</shortName>
    </recommendedName>
</protein>
<feature type="domain" description="Carrier" evidence="4">
    <location>
        <begin position="2"/>
        <end position="78"/>
    </location>
</feature>
<dbReference type="InterPro" id="IPR044813">
    <property type="entry name" value="ACP_chloroplastic"/>
</dbReference>
<dbReference type="InterPro" id="IPR003231">
    <property type="entry name" value="ACP"/>
</dbReference>
<comment type="similarity">
    <text evidence="3">Belongs to the acyl carrier protein (ACP) family.</text>
</comment>
<dbReference type="KEGG" id="mei:Msip34_1201"/>
<dbReference type="GO" id="GO:0000036">
    <property type="term" value="F:acyl carrier activity"/>
    <property type="evidence" value="ECO:0007669"/>
    <property type="project" value="UniProtKB-UniRule"/>
</dbReference>
<dbReference type="AlphaFoldDB" id="C6XD22"/>
<dbReference type="STRING" id="582744.Msip34_1201"/>
<dbReference type="PANTHER" id="PTHR46153:SF2">
    <property type="entry name" value="ACYL CARRIER PROTEIN"/>
    <property type="match status" value="1"/>
</dbReference>
<keyword evidence="3" id="KW-0275">Fatty acid biosynthesis</keyword>
<keyword evidence="3" id="KW-0443">Lipid metabolism</keyword>
<dbReference type="Pfam" id="PF00550">
    <property type="entry name" value="PP-binding"/>
    <property type="match status" value="1"/>
</dbReference>
<dbReference type="PANTHER" id="PTHR46153">
    <property type="entry name" value="ACYL CARRIER PROTEIN"/>
    <property type="match status" value="1"/>
</dbReference>
<dbReference type="InterPro" id="IPR036736">
    <property type="entry name" value="ACP-like_sf"/>
</dbReference>
<evidence type="ECO:0000313" key="6">
    <source>
        <dbReference type="Proteomes" id="UP000002743"/>
    </source>
</evidence>
<comment type="subcellular location">
    <subcellularLocation>
        <location evidence="3">Cytoplasm</location>
    </subcellularLocation>
</comment>
<keyword evidence="1 3" id="KW-0596">Phosphopantetheine</keyword>
<reference evidence="6" key="1">
    <citation type="submission" date="2009-07" db="EMBL/GenBank/DDBJ databases">
        <title>Complete sequence of chromosome of Methylovorus sp. SIP3-4.</title>
        <authorList>
            <person name="Lucas S."/>
            <person name="Copeland A."/>
            <person name="Lapidus A."/>
            <person name="Glavina del Rio T."/>
            <person name="Tice H."/>
            <person name="Bruce D."/>
            <person name="Goodwin L."/>
            <person name="Pitluck S."/>
            <person name="Clum A."/>
            <person name="Larimer F."/>
            <person name="Land M."/>
            <person name="Hauser L."/>
            <person name="Kyrpides N."/>
            <person name="Mikhailova N."/>
            <person name="Kayluzhnaya M."/>
            <person name="Chistoserdova L."/>
        </authorList>
    </citation>
    <scope>NUCLEOTIDE SEQUENCE [LARGE SCALE GENOMIC DNA]</scope>
    <source>
        <strain evidence="6">SIP3-4</strain>
    </source>
</reference>
<dbReference type="EMBL" id="CP001674">
    <property type="protein sequence ID" value="ACT50447.1"/>
    <property type="molecule type" value="Genomic_DNA"/>
</dbReference>